<dbReference type="RefSeq" id="WP_132110422.1">
    <property type="nucleotide sequence ID" value="NZ_SLWS01000001.1"/>
</dbReference>
<protein>
    <submittedName>
        <fullName evidence="1">Uncharacterized protein</fullName>
    </submittedName>
</protein>
<reference evidence="1 2" key="1">
    <citation type="submission" date="2019-03" db="EMBL/GenBank/DDBJ databases">
        <title>Genomic Encyclopedia of Type Strains, Phase IV (KMG-IV): sequencing the most valuable type-strain genomes for metagenomic binning, comparative biology and taxonomic classification.</title>
        <authorList>
            <person name="Goeker M."/>
        </authorList>
    </citation>
    <scope>NUCLEOTIDE SEQUENCE [LARGE SCALE GENOMIC DNA]</scope>
    <source>
        <strain evidence="1 2">DSM 45934</strain>
    </source>
</reference>
<keyword evidence="2" id="KW-1185">Reference proteome</keyword>
<comment type="caution">
    <text evidence="1">The sequence shown here is derived from an EMBL/GenBank/DDBJ whole genome shotgun (WGS) entry which is preliminary data.</text>
</comment>
<dbReference type="EMBL" id="SLWS01000001">
    <property type="protein sequence ID" value="TCO64579.1"/>
    <property type="molecule type" value="Genomic_DNA"/>
</dbReference>
<proteinExistence type="predicted"/>
<name>A0A4R2K455_9PSEU</name>
<evidence type="ECO:0000313" key="1">
    <source>
        <dbReference type="EMBL" id="TCO64579.1"/>
    </source>
</evidence>
<dbReference type="AlphaFoldDB" id="A0A4R2K455"/>
<gene>
    <name evidence="1" type="ORF">EV192_101356</name>
</gene>
<evidence type="ECO:0000313" key="2">
    <source>
        <dbReference type="Proteomes" id="UP000295680"/>
    </source>
</evidence>
<sequence>MLIVVVLAATAWLVWGNRFPSASSGDVVPVGETGRRPGSGLAIADLGGVEDDYGFVRDFSDVQKLGFLESDEIAVFRDAQAGPARVSVNDDIPAGRAIVLVTQVKDRGAAKTAAQVLNELQISRGFVPNGPLVLEWLGDPNSRPLVRIHYQHNDLLVRMELVGRAGQDVANGFGPLLNRQLEVLPANG</sequence>
<organism evidence="1 2">
    <name type="scientific">Actinocrispum wychmicini</name>
    <dbReference type="NCBI Taxonomy" id="1213861"/>
    <lineage>
        <taxon>Bacteria</taxon>
        <taxon>Bacillati</taxon>
        <taxon>Actinomycetota</taxon>
        <taxon>Actinomycetes</taxon>
        <taxon>Pseudonocardiales</taxon>
        <taxon>Pseudonocardiaceae</taxon>
        <taxon>Actinocrispum</taxon>
    </lineage>
</organism>
<dbReference type="OrthoDB" id="3625997at2"/>
<dbReference type="Proteomes" id="UP000295680">
    <property type="component" value="Unassembled WGS sequence"/>
</dbReference>
<accession>A0A4R2K455</accession>